<reference evidence="1" key="1">
    <citation type="journal article" date="2020" name="Nature">
        <title>Giant virus diversity and host interactions through global metagenomics.</title>
        <authorList>
            <person name="Schulz F."/>
            <person name="Roux S."/>
            <person name="Paez-Espino D."/>
            <person name="Jungbluth S."/>
            <person name="Walsh D.A."/>
            <person name="Denef V.J."/>
            <person name="McMahon K.D."/>
            <person name="Konstantinidis K.T."/>
            <person name="Eloe-Fadrosh E.A."/>
            <person name="Kyrpides N.C."/>
            <person name="Woyke T."/>
        </authorList>
    </citation>
    <scope>NUCLEOTIDE SEQUENCE</scope>
    <source>
        <strain evidence="1">GVMAG-S-ERX555907-94</strain>
    </source>
</reference>
<protein>
    <submittedName>
        <fullName evidence="1">Uncharacterized protein</fullName>
    </submittedName>
</protein>
<dbReference type="AlphaFoldDB" id="A0A6C0KZX8"/>
<organism evidence="1">
    <name type="scientific">viral metagenome</name>
    <dbReference type="NCBI Taxonomy" id="1070528"/>
    <lineage>
        <taxon>unclassified sequences</taxon>
        <taxon>metagenomes</taxon>
        <taxon>organismal metagenomes</taxon>
    </lineage>
</organism>
<proteinExistence type="predicted"/>
<accession>A0A6C0KZX8</accession>
<sequence>MELLFILILIIIGSLCLNNKVEAYINQPDYLKTQTKVKESYQLNPHRGYRNNGFLYEMDAVSNGVPEPIHSTFFSKEK</sequence>
<name>A0A6C0KZX8_9ZZZZ</name>
<evidence type="ECO:0000313" key="1">
    <source>
        <dbReference type="EMBL" id="QHU23545.1"/>
    </source>
</evidence>
<dbReference type="EMBL" id="MN741032">
    <property type="protein sequence ID" value="QHU23545.1"/>
    <property type="molecule type" value="Genomic_DNA"/>
</dbReference>